<dbReference type="InterPro" id="IPR026570">
    <property type="entry name" value="CCDC86"/>
</dbReference>
<comment type="similarity">
    <text evidence="4">Belongs to the CGR1 family.</text>
</comment>
<feature type="coiled-coil region" evidence="14">
    <location>
        <begin position="49"/>
        <end position="76"/>
    </location>
</feature>
<evidence type="ECO:0000256" key="13">
    <source>
        <dbReference type="ARBA" id="ARBA00093307"/>
    </source>
</evidence>
<keyword evidence="10" id="KW-0164">Citrullination</keyword>
<dbReference type="AlphaFoldDB" id="L1J7F0"/>
<name>L1J7F0_GUITC</name>
<dbReference type="Proteomes" id="UP000011087">
    <property type="component" value="Unassembled WGS sequence"/>
</dbReference>
<organism evidence="15">
    <name type="scientific">Guillardia theta (strain CCMP2712)</name>
    <name type="common">Cryptophyte</name>
    <dbReference type="NCBI Taxonomy" id="905079"/>
    <lineage>
        <taxon>Eukaryota</taxon>
        <taxon>Cryptophyceae</taxon>
        <taxon>Pyrenomonadales</taxon>
        <taxon>Geminigeraceae</taxon>
        <taxon>Guillardia</taxon>
    </lineage>
</organism>
<evidence type="ECO:0000256" key="7">
    <source>
        <dbReference type="ARBA" id="ARBA00022517"/>
    </source>
</evidence>
<evidence type="ECO:0000313" key="17">
    <source>
        <dbReference type="Proteomes" id="UP000011087"/>
    </source>
</evidence>
<evidence type="ECO:0000256" key="5">
    <source>
        <dbReference type="ARBA" id="ARBA00016738"/>
    </source>
</evidence>
<proteinExistence type="inferred from homology"/>
<keyword evidence="9" id="KW-0597">Phosphoprotein</keyword>
<reference evidence="15 17" key="1">
    <citation type="journal article" date="2012" name="Nature">
        <title>Algal genomes reveal evolutionary mosaicism and the fate of nucleomorphs.</title>
        <authorList>
            <consortium name="DOE Joint Genome Institute"/>
            <person name="Curtis B.A."/>
            <person name="Tanifuji G."/>
            <person name="Burki F."/>
            <person name="Gruber A."/>
            <person name="Irimia M."/>
            <person name="Maruyama S."/>
            <person name="Arias M.C."/>
            <person name="Ball S.G."/>
            <person name="Gile G.H."/>
            <person name="Hirakawa Y."/>
            <person name="Hopkins J.F."/>
            <person name="Kuo A."/>
            <person name="Rensing S.A."/>
            <person name="Schmutz J."/>
            <person name="Symeonidi A."/>
            <person name="Elias M."/>
            <person name="Eveleigh R.J."/>
            <person name="Herman E.K."/>
            <person name="Klute M.J."/>
            <person name="Nakayama T."/>
            <person name="Obornik M."/>
            <person name="Reyes-Prieto A."/>
            <person name="Armbrust E.V."/>
            <person name="Aves S.J."/>
            <person name="Beiko R.G."/>
            <person name="Coutinho P."/>
            <person name="Dacks J.B."/>
            <person name="Durnford D.G."/>
            <person name="Fast N.M."/>
            <person name="Green B.R."/>
            <person name="Grisdale C.J."/>
            <person name="Hempel F."/>
            <person name="Henrissat B."/>
            <person name="Hoppner M.P."/>
            <person name="Ishida K."/>
            <person name="Kim E."/>
            <person name="Koreny L."/>
            <person name="Kroth P.G."/>
            <person name="Liu Y."/>
            <person name="Malik S.B."/>
            <person name="Maier U.G."/>
            <person name="McRose D."/>
            <person name="Mock T."/>
            <person name="Neilson J.A."/>
            <person name="Onodera N.T."/>
            <person name="Poole A.M."/>
            <person name="Pritham E.J."/>
            <person name="Richards T.A."/>
            <person name="Rocap G."/>
            <person name="Roy S.W."/>
            <person name="Sarai C."/>
            <person name="Schaack S."/>
            <person name="Shirato S."/>
            <person name="Slamovits C.H."/>
            <person name="Spencer D.F."/>
            <person name="Suzuki S."/>
            <person name="Worden A.Z."/>
            <person name="Zauner S."/>
            <person name="Barry K."/>
            <person name="Bell C."/>
            <person name="Bharti A.K."/>
            <person name="Crow J.A."/>
            <person name="Grimwood J."/>
            <person name="Kramer R."/>
            <person name="Lindquist E."/>
            <person name="Lucas S."/>
            <person name="Salamov A."/>
            <person name="McFadden G.I."/>
            <person name="Lane C.E."/>
            <person name="Keeling P.J."/>
            <person name="Gray M.W."/>
            <person name="Grigoriev I.V."/>
            <person name="Archibald J.M."/>
        </authorList>
    </citation>
    <scope>NUCLEOTIDE SEQUENCE</scope>
    <source>
        <strain evidence="15 17">CCMP2712</strain>
    </source>
</reference>
<gene>
    <name evidence="15" type="ORF">GUITHDRAFT_139698</name>
</gene>
<dbReference type="EnsemblProtists" id="EKX44446">
    <property type="protein sequence ID" value="EKX44446"/>
    <property type="gene ID" value="GUITHDRAFT_139698"/>
</dbReference>
<protein>
    <recommendedName>
        <fullName evidence="5">Coiled-coil domain-containing protein 86</fullName>
    </recommendedName>
</protein>
<reference evidence="17" key="2">
    <citation type="submission" date="2012-11" db="EMBL/GenBank/DDBJ databases">
        <authorList>
            <person name="Kuo A."/>
            <person name="Curtis B.A."/>
            <person name="Tanifuji G."/>
            <person name="Burki F."/>
            <person name="Gruber A."/>
            <person name="Irimia M."/>
            <person name="Maruyama S."/>
            <person name="Arias M.C."/>
            <person name="Ball S.G."/>
            <person name="Gile G.H."/>
            <person name="Hirakawa Y."/>
            <person name="Hopkins J.F."/>
            <person name="Rensing S.A."/>
            <person name="Schmutz J."/>
            <person name="Symeonidi A."/>
            <person name="Elias M."/>
            <person name="Eveleigh R.J."/>
            <person name="Herman E.K."/>
            <person name="Klute M.J."/>
            <person name="Nakayama T."/>
            <person name="Obornik M."/>
            <person name="Reyes-Prieto A."/>
            <person name="Armbrust E.V."/>
            <person name="Aves S.J."/>
            <person name="Beiko R.G."/>
            <person name="Coutinho P."/>
            <person name="Dacks J.B."/>
            <person name="Durnford D.G."/>
            <person name="Fast N.M."/>
            <person name="Green B.R."/>
            <person name="Grisdale C."/>
            <person name="Hempe F."/>
            <person name="Henrissat B."/>
            <person name="Hoppner M.P."/>
            <person name="Ishida K.-I."/>
            <person name="Kim E."/>
            <person name="Koreny L."/>
            <person name="Kroth P.G."/>
            <person name="Liu Y."/>
            <person name="Malik S.-B."/>
            <person name="Maier U.G."/>
            <person name="McRose D."/>
            <person name="Mock T."/>
            <person name="Neilson J.A."/>
            <person name="Onodera N.T."/>
            <person name="Poole A.M."/>
            <person name="Pritham E.J."/>
            <person name="Richards T.A."/>
            <person name="Rocap G."/>
            <person name="Roy S.W."/>
            <person name="Sarai C."/>
            <person name="Schaack S."/>
            <person name="Shirato S."/>
            <person name="Slamovits C.H."/>
            <person name="Spencer D.F."/>
            <person name="Suzuki S."/>
            <person name="Worden A.Z."/>
            <person name="Zauner S."/>
            <person name="Barry K."/>
            <person name="Bell C."/>
            <person name="Bharti A.K."/>
            <person name="Crow J.A."/>
            <person name="Grimwood J."/>
            <person name="Kramer R."/>
            <person name="Lindquist E."/>
            <person name="Lucas S."/>
            <person name="Salamov A."/>
            <person name="McFadden G.I."/>
            <person name="Lane C.E."/>
            <person name="Keeling P.J."/>
            <person name="Gray M.W."/>
            <person name="Grigoriev I.V."/>
            <person name="Archibald J.M."/>
        </authorList>
    </citation>
    <scope>NUCLEOTIDE SEQUENCE</scope>
    <source>
        <strain evidence="17">CCMP2712</strain>
    </source>
</reference>
<evidence type="ECO:0000256" key="6">
    <source>
        <dbReference type="ARBA" id="ARBA00022454"/>
    </source>
</evidence>
<evidence type="ECO:0000256" key="8">
    <source>
        <dbReference type="ARBA" id="ARBA00022552"/>
    </source>
</evidence>
<comment type="function">
    <text evidence="1">Involved in nucleolar integrity and required for processing of the pre-rRNA for the 60S ribosome subunit.</text>
</comment>
<keyword evidence="11 14" id="KW-0175">Coiled coil</keyword>
<comment type="subcellular location">
    <subcellularLocation>
        <location evidence="2">Chromosome</location>
    </subcellularLocation>
    <subcellularLocation>
        <location evidence="3">Nucleus</location>
        <location evidence="3">Nucleolus</location>
    </subcellularLocation>
</comment>
<evidence type="ECO:0000313" key="16">
    <source>
        <dbReference type="EnsemblProtists" id="EKX44446"/>
    </source>
</evidence>
<sequence length="129" mass="15253">MPVSGRQWKLDCKRSSSMRVANKLIRKSWDEKMKERARDKQIKAKQDALVQARIDEKREKKRLAEERQKRKEENRLKGAVVQSISTMKVKKMSRKQLRMIRKMDTSNEGKVFDLKPIEKTKGLKGKVKI</sequence>
<dbReference type="GO" id="GO:0005694">
    <property type="term" value="C:chromosome"/>
    <property type="evidence" value="ECO:0007669"/>
    <property type="project" value="UniProtKB-SubCell"/>
</dbReference>
<evidence type="ECO:0000256" key="1">
    <source>
        <dbReference type="ARBA" id="ARBA00004090"/>
    </source>
</evidence>
<evidence type="ECO:0000256" key="10">
    <source>
        <dbReference type="ARBA" id="ARBA00022934"/>
    </source>
</evidence>
<dbReference type="GO" id="GO:0006364">
    <property type="term" value="P:rRNA processing"/>
    <property type="evidence" value="ECO:0007669"/>
    <property type="project" value="UniProtKB-KW"/>
</dbReference>
<keyword evidence="8" id="KW-0698">rRNA processing</keyword>
<evidence type="ECO:0000256" key="3">
    <source>
        <dbReference type="ARBA" id="ARBA00004604"/>
    </source>
</evidence>
<dbReference type="InterPro" id="IPR005579">
    <property type="entry name" value="Cgr1-like"/>
</dbReference>
<evidence type="ECO:0000256" key="9">
    <source>
        <dbReference type="ARBA" id="ARBA00022553"/>
    </source>
</evidence>
<evidence type="ECO:0000256" key="14">
    <source>
        <dbReference type="SAM" id="Coils"/>
    </source>
</evidence>
<dbReference type="PANTHER" id="PTHR13557">
    <property type="entry name" value="COILED-COIL DOMAIN-CONTAINING PROTEIN 86"/>
    <property type="match status" value="1"/>
</dbReference>
<dbReference type="OMA" id="RVWKTIQ"/>
<dbReference type="GO" id="GO:0005730">
    <property type="term" value="C:nucleolus"/>
    <property type="evidence" value="ECO:0007669"/>
    <property type="project" value="UniProtKB-SubCell"/>
</dbReference>
<accession>L1J7F0</accession>
<reference evidence="16" key="3">
    <citation type="submission" date="2016-03" db="UniProtKB">
        <authorList>
            <consortium name="EnsemblProtists"/>
        </authorList>
    </citation>
    <scope>IDENTIFICATION</scope>
</reference>
<keyword evidence="6" id="KW-0158">Chromosome</keyword>
<dbReference type="OrthoDB" id="277961at2759"/>
<keyword evidence="12" id="KW-0539">Nucleus</keyword>
<evidence type="ECO:0000313" key="15">
    <source>
        <dbReference type="EMBL" id="EKX44446.1"/>
    </source>
</evidence>
<dbReference type="PANTHER" id="PTHR13557:SF1">
    <property type="entry name" value="COILED-COIL DOMAIN-CONTAINING PROTEIN 86"/>
    <property type="match status" value="1"/>
</dbReference>
<evidence type="ECO:0000256" key="4">
    <source>
        <dbReference type="ARBA" id="ARBA00007869"/>
    </source>
</evidence>
<dbReference type="GeneID" id="17301210"/>
<evidence type="ECO:0000256" key="2">
    <source>
        <dbReference type="ARBA" id="ARBA00004286"/>
    </source>
</evidence>
<evidence type="ECO:0000256" key="12">
    <source>
        <dbReference type="ARBA" id="ARBA00023242"/>
    </source>
</evidence>
<comment type="function">
    <text evidence="13">Required for proper chromosome segregation during mitosis and error-free mitotic progression.</text>
</comment>
<keyword evidence="7" id="KW-0690">Ribosome biogenesis</keyword>
<dbReference type="Pfam" id="PF03879">
    <property type="entry name" value="Cgr1"/>
    <property type="match status" value="1"/>
</dbReference>
<dbReference type="HOGENOM" id="CLU_118763_2_0_1"/>
<dbReference type="EMBL" id="JH993004">
    <property type="protein sequence ID" value="EKX44446.1"/>
    <property type="molecule type" value="Genomic_DNA"/>
</dbReference>
<dbReference type="PaxDb" id="55529-EKX44446"/>
<dbReference type="STRING" id="905079.L1J7F0"/>
<dbReference type="KEGG" id="gtt:GUITHDRAFT_139698"/>
<evidence type="ECO:0000256" key="11">
    <source>
        <dbReference type="ARBA" id="ARBA00023054"/>
    </source>
</evidence>
<dbReference type="RefSeq" id="XP_005831426.1">
    <property type="nucleotide sequence ID" value="XM_005831369.1"/>
</dbReference>
<keyword evidence="17" id="KW-1185">Reference proteome</keyword>